<dbReference type="PIRSF" id="PIRSF020623">
    <property type="entry name" value="PaaX"/>
    <property type="match status" value="1"/>
</dbReference>
<dbReference type="PANTHER" id="PTHR30319:SF1">
    <property type="entry name" value="TRANSCRIPTIONAL REPRESSOR PAAX"/>
    <property type="match status" value="1"/>
</dbReference>
<name>A0ABT0Q1J4_9RHOB</name>
<dbReference type="RefSeq" id="WP_249709449.1">
    <property type="nucleotide sequence ID" value="NZ_JAMFMB010000010.1"/>
</dbReference>
<dbReference type="InterPro" id="IPR011965">
    <property type="entry name" value="PaaX_trns_reg"/>
</dbReference>
<evidence type="ECO:0000313" key="4">
    <source>
        <dbReference type="Proteomes" id="UP001203880"/>
    </source>
</evidence>
<dbReference type="Pfam" id="PF08223">
    <property type="entry name" value="PaaX_C"/>
    <property type="match status" value="1"/>
</dbReference>
<dbReference type="Pfam" id="PF07848">
    <property type="entry name" value="PaaX"/>
    <property type="match status" value="1"/>
</dbReference>
<dbReference type="Proteomes" id="UP001203880">
    <property type="component" value="Unassembled WGS sequence"/>
</dbReference>
<feature type="domain" description="Transcriptional repressor PaaX-like N-terminal" evidence="1">
    <location>
        <begin position="25"/>
        <end position="89"/>
    </location>
</feature>
<keyword evidence="4" id="KW-1185">Reference proteome</keyword>
<dbReference type="InterPro" id="IPR013225">
    <property type="entry name" value="PaaX_C"/>
</dbReference>
<reference evidence="3" key="1">
    <citation type="submission" date="2022-05" db="EMBL/GenBank/DDBJ databases">
        <authorList>
            <person name="Park J.-S."/>
        </authorList>
    </citation>
    <scope>NUCLEOTIDE SEQUENCE</scope>
    <source>
        <strain evidence="3">2012CJ41-6</strain>
    </source>
</reference>
<dbReference type="SUPFAM" id="SSF46785">
    <property type="entry name" value="Winged helix' DNA-binding domain"/>
    <property type="match status" value="1"/>
</dbReference>
<protein>
    <submittedName>
        <fullName evidence="3">PaaX family transcriptional regulator</fullName>
    </submittedName>
</protein>
<dbReference type="Gene3D" id="1.20.58.1460">
    <property type="match status" value="1"/>
</dbReference>
<evidence type="ECO:0000313" key="3">
    <source>
        <dbReference type="EMBL" id="MCL6283748.1"/>
    </source>
</evidence>
<sequence>MTKPDLWFDSAVTRLADPQAFKVWSVIVSLFGDLAQQKGDRVSGTALTAILQPMGLKPEAIRVALHRLRKDGWIDSDRIGRGSVHFLTEYGRAQSAAVTPRIYDEDPAPVPDWHLLIAEDGRAADTLNTLLLTEDYIALGRHAALGPGPLPDDCEDLIGFTTTAHAIPPWLKSRLFPEELAQASASLRDGARAVNADKPGAKILSAVQIATLRTLVIHRWRRVALRHPVLPPVFLPVDWPEQACRQEVFRLLNALPRPSVAEINENG</sequence>
<evidence type="ECO:0000259" key="2">
    <source>
        <dbReference type="Pfam" id="PF08223"/>
    </source>
</evidence>
<dbReference type="InterPro" id="IPR012906">
    <property type="entry name" value="PaaX-like_N"/>
</dbReference>
<dbReference type="InterPro" id="IPR036388">
    <property type="entry name" value="WH-like_DNA-bd_sf"/>
</dbReference>
<comment type="caution">
    <text evidence="3">The sequence shown here is derived from an EMBL/GenBank/DDBJ whole genome shotgun (WGS) entry which is preliminary data.</text>
</comment>
<accession>A0ABT0Q1J4</accession>
<gene>
    <name evidence="3" type="ORF">M3P21_09435</name>
</gene>
<dbReference type="PANTHER" id="PTHR30319">
    <property type="entry name" value="PHENYLACETIC ACID REGULATOR-RELATED TRANSCRIPTIONAL REPRESSOR"/>
    <property type="match status" value="1"/>
</dbReference>
<dbReference type="Gene3D" id="1.10.10.10">
    <property type="entry name" value="Winged helix-like DNA-binding domain superfamily/Winged helix DNA-binding domain"/>
    <property type="match status" value="1"/>
</dbReference>
<evidence type="ECO:0000259" key="1">
    <source>
        <dbReference type="Pfam" id="PF07848"/>
    </source>
</evidence>
<proteinExistence type="predicted"/>
<feature type="domain" description="Transcriptional repressor PaaX-like C-terminal" evidence="2">
    <location>
        <begin position="188"/>
        <end position="251"/>
    </location>
</feature>
<dbReference type="Gene3D" id="3.30.70.2670">
    <property type="match status" value="1"/>
</dbReference>
<organism evidence="3 4">
    <name type="scientific">Ruegeria spongiae</name>
    <dbReference type="NCBI Taxonomy" id="2942209"/>
    <lineage>
        <taxon>Bacteria</taxon>
        <taxon>Pseudomonadati</taxon>
        <taxon>Pseudomonadota</taxon>
        <taxon>Alphaproteobacteria</taxon>
        <taxon>Rhodobacterales</taxon>
        <taxon>Roseobacteraceae</taxon>
        <taxon>Ruegeria</taxon>
    </lineage>
</organism>
<dbReference type="InterPro" id="IPR036390">
    <property type="entry name" value="WH_DNA-bd_sf"/>
</dbReference>
<dbReference type="EMBL" id="JAMFMB010000010">
    <property type="protein sequence ID" value="MCL6283748.1"/>
    <property type="molecule type" value="Genomic_DNA"/>
</dbReference>